<evidence type="ECO:0000256" key="6">
    <source>
        <dbReference type="SAM" id="MobiDB-lite"/>
    </source>
</evidence>
<dbReference type="EMBL" id="JALJOU010000066">
    <property type="protein sequence ID" value="KAK9826348.1"/>
    <property type="molecule type" value="Genomic_DNA"/>
</dbReference>
<comment type="subcellular location">
    <subcellularLocation>
        <location evidence="1">Membrane</location>
        <topology evidence="1">Multi-pass membrane protein</topology>
    </subcellularLocation>
</comment>
<dbReference type="PANTHER" id="PTHR23504:SF1">
    <property type="entry name" value="GH21943P-RELATED"/>
    <property type="match status" value="1"/>
</dbReference>
<dbReference type="AlphaFoldDB" id="A0AAW1QYF1"/>
<feature type="region of interest" description="Disordered" evidence="6">
    <location>
        <begin position="492"/>
        <end position="516"/>
    </location>
</feature>
<evidence type="ECO:0000256" key="7">
    <source>
        <dbReference type="SAM" id="Phobius"/>
    </source>
</evidence>
<evidence type="ECO:0000259" key="8">
    <source>
        <dbReference type="PROSITE" id="PS50850"/>
    </source>
</evidence>
<reference evidence="9 10" key="1">
    <citation type="journal article" date="2024" name="Nat. Commun.">
        <title>Phylogenomics reveals the evolutionary origins of lichenization in chlorophyte algae.</title>
        <authorList>
            <person name="Puginier C."/>
            <person name="Libourel C."/>
            <person name="Otte J."/>
            <person name="Skaloud P."/>
            <person name="Haon M."/>
            <person name="Grisel S."/>
            <person name="Petersen M."/>
            <person name="Berrin J.G."/>
            <person name="Delaux P.M."/>
            <person name="Dal Grande F."/>
            <person name="Keller J."/>
        </authorList>
    </citation>
    <scope>NUCLEOTIDE SEQUENCE [LARGE SCALE GENOMIC DNA]</scope>
    <source>
        <strain evidence="9 10">SAG 245.80</strain>
    </source>
</reference>
<feature type="transmembrane region" description="Helical" evidence="7">
    <location>
        <begin position="174"/>
        <end position="194"/>
    </location>
</feature>
<evidence type="ECO:0000313" key="10">
    <source>
        <dbReference type="Proteomes" id="UP001445335"/>
    </source>
</evidence>
<feature type="transmembrane region" description="Helical" evidence="7">
    <location>
        <begin position="352"/>
        <end position="372"/>
    </location>
</feature>
<evidence type="ECO:0000256" key="4">
    <source>
        <dbReference type="ARBA" id="ARBA00022989"/>
    </source>
</evidence>
<feature type="transmembrane region" description="Helical" evidence="7">
    <location>
        <begin position="23"/>
        <end position="43"/>
    </location>
</feature>
<dbReference type="PROSITE" id="PS50850">
    <property type="entry name" value="MFS"/>
    <property type="match status" value="1"/>
</dbReference>
<keyword evidence="3 7" id="KW-0812">Transmembrane</keyword>
<feature type="compositionally biased region" description="Pro residues" evidence="6">
    <location>
        <begin position="496"/>
        <end position="505"/>
    </location>
</feature>
<dbReference type="InterPro" id="IPR011701">
    <property type="entry name" value="MFS"/>
</dbReference>
<feature type="domain" description="Major facilitator superfamily (MFS) profile" evidence="8">
    <location>
        <begin position="22"/>
        <end position="448"/>
    </location>
</feature>
<dbReference type="GO" id="GO:0022857">
    <property type="term" value="F:transmembrane transporter activity"/>
    <property type="evidence" value="ECO:0007669"/>
    <property type="project" value="InterPro"/>
</dbReference>
<feature type="transmembrane region" description="Helical" evidence="7">
    <location>
        <begin position="260"/>
        <end position="285"/>
    </location>
</feature>
<organism evidence="9 10">
    <name type="scientific">Elliptochloris bilobata</name>
    <dbReference type="NCBI Taxonomy" id="381761"/>
    <lineage>
        <taxon>Eukaryota</taxon>
        <taxon>Viridiplantae</taxon>
        <taxon>Chlorophyta</taxon>
        <taxon>core chlorophytes</taxon>
        <taxon>Trebouxiophyceae</taxon>
        <taxon>Trebouxiophyceae incertae sedis</taxon>
        <taxon>Elliptochloris clade</taxon>
        <taxon>Elliptochloris</taxon>
    </lineage>
</organism>
<evidence type="ECO:0000256" key="3">
    <source>
        <dbReference type="ARBA" id="ARBA00022692"/>
    </source>
</evidence>
<dbReference type="InterPro" id="IPR036259">
    <property type="entry name" value="MFS_trans_sf"/>
</dbReference>
<feature type="compositionally biased region" description="Low complexity" evidence="6">
    <location>
        <begin position="506"/>
        <end position="516"/>
    </location>
</feature>
<feature type="transmembrane region" description="Helical" evidence="7">
    <location>
        <begin position="139"/>
        <end position="162"/>
    </location>
</feature>
<feature type="transmembrane region" description="Helical" evidence="7">
    <location>
        <begin position="200"/>
        <end position="220"/>
    </location>
</feature>
<keyword evidence="5 7" id="KW-0472">Membrane</keyword>
<keyword evidence="10" id="KW-1185">Reference proteome</keyword>
<feature type="transmembrane region" description="Helical" evidence="7">
    <location>
        <begin position="79"/>
        <end position="102"/>
    </location>
</feature>
<sequence length="516" mass="54708">MAGAQPWSRDGVGFWQDLWRTRIYRLFPAIFIYVACLTLLAPLKPDMMTDFFASTMLAEKVVCLPLDERQACQDAHSQVVAYSSLSDFFANSFFAFLLSPVVGRMSDAHGRKPFLLLSFLCSGAQAVAMLLYLRCGVSLLWFFPAQALYGAFSCISLALAYVADRLQPCHRAPAFGYVMASLCVGVLLGPLVGGSLNPETAGWVACGGVGFCLAYTLVFVPESLNRPAQLLARQQQAAAARAGGSSSLMSGLRMLGRSRLFLKLTLCVMTSGMATEGIVTVLTQYLQLKLGYVTSDQVKLCVIVGAAGLLINTVLLRCLLSWLGRVRLLWLGLAATAVQMGALAWVPSIPASFAVIALGQLGNVAFPAISAIKSSLVTETEQGTIQGALYGAKALAQGMGPLVFAALFSAFTRSDSKLPFFPGAPFVFCTVVLLVALGLALSISPAEVEAARADIPTLIEPLLLGKDEEKGLPEAGKLPPLGAPLDLPRDALPCFKLPPSPPASPGGPLSLPRSLP</sequence>
<dbReference type="InterPro" id="IPR020846">
    <property type="entry name" value="MFS_dom"/>
</dbReference>
<dbReference type="Pfam" id="PF07690">
    <property type="entry name" value="MFS_1"/>
    <property type="match status" value="1"/>
</dbReference>
<name>A0AAW1QYF1_9CHLO</name>
<feature type="transmembrane region" description="Helical" evidence="7">
    <location>
        <begin position="423"/>
        <end position="443"/>
    </location>
</feature>
<dbReference type="GO" id="GO:0016020">
    <property type="term" value="C:membrane"/>
    <property type="evidence" value="ECO:0007669"/>
    <property type="project" value="UniProtKB-SubCell"/>
</dbReference>
<feature type="transmembrane region" description="Helical" evidence="7">
    <location>
        <begin position="114"/>
        <end position="133"/>
    </location>
</feature>
<comment type="caution">
    <text evidence="9">The sequence shown here is derived from an EMBL/GenBank/DDBJ whole genome shotgun (WGS) entry which is preliminary data.</text>
</comment>
<dbReference type="Gene3D" id="1.20.1250.20">
    <property type="entry name" value="MFS general substrate transporter like domains"/>
    <property type="match status" value="1"/>
</dbReference>
<feature type="transmembrane region" description="Helical" evidence="7">
    <location>
        <begin position="328"/>
        <end position="346"/>
    </location>
</feature>
<accession>A0AAW1QYF1</accession>
<proteinExistence type="predicted"/>
<gene>
    <name evidence="9" type="ORF">WJX81_000370</name>
</gene>
<feature type="transmembrane region" description="Helical" evidence="7">
    <location>
        <begin position="297"/>
        <end position="316"/>
    </location>
</feature>
<evidence type="ECO:0000256" key="2">
    <source>
        <dbReference type="ARBA" id="ARBA00022448"/>
    </source>
</evidence>
<dbReference type="SUPFAM" id="SSF103473">
    <property type="entry name" value="MFS general substrate transporter"/>
    <property type="match status" value="1"/>
</dbReference>
<evidence type="ECO:0000256" key="5">
    <source>
        <dbReference type="ARBA" id="ARBA00023136"/>
    </source>
</evidence>
<dbReference type="Proteomes" id="UP001445335">
    <property type="component" value="Unassembled WGS sequence"/>
</dbReference>
<protein>
    <recommendedName>
        <fullName evidence="8">Major facilitator superfamily (MFS) profile domain-containing protein</fullName>
    </recommendedName>
</protein>
<evidence type="ECO:0000313" key="9">
    <source>
        <dbReference type="EMBL" id="KAK9826348.1"/>
    </source>
</evidence>
<feature type="transmembrane region" description="Helical" evidence="7">
    <location>
        <begin position="392"/>
        <end position="411"/>
    </location>
</feature>
<dbReference type="PANTHER" id="PTHR23504">
    <property type="entry name" value="MAJOR FACILITATOR SUPERFAMILY DOMAIN-CONTAINING PROTEIN 10"/>
    <property type="match status" value="1"/>
</dbReference>
<evidence type="ECO:0000256" key="1">
    <source>
        <dbReference type="ARBA" id="ARBA00004141"/>
    </source>
</evidence>
<keyword evidence="4 7" id="KW-1133">Transmembrane helix</keyword>
<keyword evidence="2" id="KW-0813">Transport</keyword>